<feature type="domain" description="Acyl-CoA oxidase/dehydrogenase middle" evidence="8">
    <location>
        <begin position="160"/>
        <end position="268"/>
    </location>
</feature>
<gene>
    <name evidence="11" type="ORF">RPE78_18145</name>
</gene>
<dbReference type="Pfam" id="PF00441">
    <property type="entry name" value="Acyl-CoA_dh_1"/>
    <property type="match status" value="1"/>
</dbReference>
<dbReference type="InterPro" id="IPR025878">
    <property type="entry name" value="Acyl-CoA_dh-like_C_dom"/>
</dbReference>
<keyword evidence="5 6" id="KW-0560">Oxidoreductase</keyword>
<dbReference type="InterPro" id="IPR046373">
    <property type="entry name" value="Acyl-CoA_Oxase/DH_mid-dom_sf"/>
</dbReference>
<dbReference type="InterPro" id="IPR013786">
    <property type="entry name" value="AcylCoA_DH/ox_N"/>
</dbReference>
<dbReference type="Gene3D" id="2.40.110.10">
    <property type="entry name" value="Butyryl-CoA Dehydrogenase, subunit A, domain 2"/>
    <property type="match status" value="1"/>
</dbReference>
<evidence type="ECO:0000259" key="10">
    <source>
        <dbReference type="Pfam" id="PF12806"/>
    </source>
</evidence>
<evidence type="ECO:0000313" key="11">
    <source>
        <dbReference type="EMBL" id="WRY35913.1"/>
    </source>
</evidence>
<keyword evidence="12" id="KW-1185">Reference proteome</keyword>
<geneLocation type="plasmid" evidence="11 12">
    <name>unnamed3</name>
</geneLocation>
<organism evidence="11 12">
    <name type="scientific">Thioclava litoralis</name>
    <dbReference type="NCBI Taxonomy" id="3076557"/>
    <lineage>
        <taxon>Bacteria</taxon>
        <taxon>Pseudomonadati</taxon>
        <taxon>Pseudomonadota</taxon>
        <taxon>Alphaproteobacteria</taxon>
        <taxon>Rhodobacterales</taxon>
        <taxon>Paracoccaceae</taxon>
        <taxon>Thioclava</taxon>
    </lineage>
</organism>
<evidence type="ECO:0000313" key="12">
    <source>
        <dbReference type="Proteomes" id="UP001623290"/>
    </source>
</evidence>
<dbReference type="InterPro" id="IPR036250">
    <property type="entry name" value="AcylCo_DH-like_C"/>
</dbReference>
<dbReference type="InterPro" id="IPR006091">
    <property type="entry name" value="Acyl-CoA_Oxase/DH_mid-dom"/>
</dbReference>
<dbReference type="InterPro" id="IPR052166">
    <property type="entry name" value="Diverse_Acyl-CoA_DH"/>
</dbReference>
<sequence length="605" mass="64383">MTYTAPIEDMMFVLEELCGLDDITRLPAFADLDPETARAILQEAGKFAGEVLAPLNAAGDRAGLGFDQGRVTLPEGWAEAYHSMCEMGWNAPVARDCGGMGLPALVNSAVQEMFSGANTAFQLCSMLTQGAVEAIDLYASQAQKALYLPKLVSGQWSGTMNLTEPQAGSDLGAIRTRAVPEGDHYRVSGQKIFITYGAHDMTENIIHLVLARLPDAPAGTKGISMFIVPKRLVNADGTLGAANDLRCVSLEHKMGIHASPTATMSFGDAGGAIGYLVGAPNQGLHYMFAMMNNARLGVGLQGVGIAEHATQGAVAFALERRQGRVPQGASSTAIISHPDIRRMLGLMRARTEAARVLAYRAARSLDLARHSDDARQQHWHQQRVDLLIPVVKAWSTELSLSTASLGVQVHGGMGYIEETGAAQHLRDARITSIYEGTTGIQALDLVGRKIALDKGAAAFALVADMRASAARLEQAGLEWANPERAAPDGPDWARLAAQVNEAAALVEEVTQWIIGQNGQEPQASACAVLELFGLCLGAWAMGDAAYHAAKRLAAGRQTAHARAKLAMADFYMAQCFPMARALRRMVEDGAASILALEPEDFAIGA</sequence>
<keyword evidence="4 6" id="KW-0274">FAD</keyword>
<accession>A0ABZ1E4G6</accession>
<name>A0ABZ1E4G6_9RHOB</name>
<dbReference type="Pfam" id="PF02771">
    <property type="entry name" value="Acyl-CoA_dh_N"/>
    <property type="match status" value="1"/>
</dbReference>
<evidence type="ECO:0000256" key="3">
    <source>
        <dbReference type="ARBA" id="ARBA00022630"/>
    </source>
</evidence>
<dbReference type="Proteomes" id="UP001623290">
    <property type="component" value="Plasmid unnamed3"/>
</dbReference>
<comment type="similarity">
    <text evidence="2 6">Belongs to the acyl-CoA dehydrogenase family.</text>
</comment>
<evidence type="ECO:0000256" key="1">
    <source>
        <dbReference type="ARBA" id="ARBA00001974"/>
    </source>
</evidence>
<dbReference type="PANTHER" id="PTHR42803">
    <property type="entry name" value="ACYL-COA DEHYDROGENASE"/>
    <property type="match status" value="1"/>
</dbReference>
<evidence type="ECO:0000256" key="5">
    <source>
        <dbReference type="ARBA" id="ARBA00023002"/>
    </source>
</evidence>
<evidence type="ECO:0000256" key="4">
    <source>
        <dbReference type="ARBA" id="ARBA00022827"/>
    </source>
</evidence>
<dbReference type="RefSeq" id="WP_330628239.1">
    <property type="nucleotide sequence ID" value="NZ_CP135446.1"/>
</dbReference>
<dbReference type="EMBL" id="CP135446">
    <property type="protein sequence ID" value="WRY35913.1"/>
    <property type="molecule type" value="Genomic_DNA"/>
</dbReference>
<dbReference type="Pfam" id="PF12806">
    <property type="entry name" value="Acyl-CoA_dh_C"/>
    <property type="match status" value="1"/>
</dbReference>
<evidence type="ECO:0000259" key="9">
    <source>
        <dbReference type="Pfam" id="PF02771"/>
    </source>
</evidence>
<evidence type="ECO:0000256" key="2">
    <source>
        <dbReference type="ARBA" id="ARBA00009347"/>
    </source>
</evidence>
<comment type="cofactor">
    <cofactor evidence="1 6">
        <name>FAD</name>
        <dbReference type="ChEBI" id="CHEBI:57692"/>
    </cofactor>
</comment>
<proteinExistence type="inferred from homology"/>
<reference evidence="11 12" key="1">
    <citation type="submission" date="2023-09" db="EMBL/GenBank/DDBJ databases">
        <title>Thioclava shenzhenensis sp. nov., a multidrug resistant bacteria-antagonizing species isolated from coastal seawater.</title>
        <authorList>
            <person name="Long M."/>
        </authorList>
    </citation>
    <scope>NUCLEOTIDE SEQUENCE [LARGE SCALE GENOMIC DNA]</scope>
    <source>
        <strain evidence="11 12">FTW29</strain>
        <plasmid evidence="11 12">unnamed3</plasmid>
    </source>
</reference>
<dbReference type="Gene3D" id="1.10.540.10">
    <property type="entry name" value="Acyl-CoA dehydrogenase/oxidase, N-terminal domain"/>
    <property type="match status" value="1"/>
</dbReference>
<dbReference type="InterPro" id="IPR009075">
    <property type="entry name" value="AcylCo_DH/oxidase_C"/>
</dbReference>
<dbReference type="Gene3D" id="1.20.140.10">
    <property type="entry name" value="Butyryl-CoA Dehydrogenase, subunit A, domain 3"/>
    <property type="match status" value="1"/>
</dbReference>
<evidence type="ECO:0000259" key="8">
    <source>
        <dbReference type="Pfam" id="PF02770"/>
    </source>
</evidence>
<dbReference type="InterPro" id="IPR037069">
    <property type="entry name" value="AcylCoA_DH/ox_N_sf"/>
</dbReference>
<keyword evidence="11" id="KW-0614">Plasmid</keyword>
<keyword evidence="3 6" id="KW-0285">Flavoprotein</keyword>
<feature type="domain" description="Acetyl-CoA dehydrogenase-like C-terminal" evidence="10">
    <location>
        <begin position="486"/>
        <end position="596"/>
    </location>
</feature>
<dbReference type="InterPro" id="IPR009100">
    <property type="entry name" value="AcylCoA_DH/oxidase_NM_dom_sf"/>
</dbReference>
<evidence type="ECO:0000259" key="7">
    <source>
        <dbReference type="Pfam" id="PF00441"/>
    </source>
</evidence>
<protein>
    <submittedName>
        <fullName evidence="11">Acyl-CoA dehydrogenase</fullName>
    </submittedName>
</protein>
<dbReference type="Pfam" id="PF02770">
    <property type="entry name" value="Acyl-CoA_dh_M"/>
    <property type="match status" value="1"/>
</dbReference>
<feature type="domain" description="Acyl-CoA dehydrogenase/oxidase N-terminal" evidence="9">
    <location>
        <begin position="35"/>
        <end position="155"/>
    </location>
</feature>
<feature type="domain" description="Acyl-CoA dehydrogenase/oxidase C-terminal" evidence="7">
    <location>
        <begin position="281"/>
        <end position="444"/>
    </location>
</feature>
<evidence type="ECO:0000256" key="6">
    <source>
        <dbReference type="RuleBase" id="RU362125"/>
    </source>
</evidence>
<dbReference type="PANTHER" id="PTHR42803:SF1">
    <property type="entry name" value="BROAD-SPECIFICITY LINEAR ACYL-COA DEHYDROGENASE FADE5"/>
    <property type="match status" value="1"/>
</dbReference>
<dbReference type="SUPFAM" id="SSF47203">
    <property type="entry name" value="Acyl-CoA dehydrogenase C-terminal domain-like"/>
    <property type="match status" value="1"/>
</dbReference>
<dbReference type="SUPFAM" id="SSF56645">
    <property type="entry name" value="Acyl-CoA dehydrogenase NM domain-like"/>
    <property type="match status" value="1"/>
</dbReference>